<dbReference type="EMBL" id="CP001344">
    <property type="protein sequence ID" value="ACL45803.1"/>
    <property type="molecule type" value="Genomic_DNA"/>
</dbReference>
<gene>
    <name evidence="1" type="ordered locus">Cyan7425_3479</name>
</gene>
<sequence>MKLIYRGQSYDYNPSQPLGDPFHKMRKPGSVANQLTYRGVTYWVDPDNLLVASPLPLVYTLMYRGVRYQVNQQQGQIKTLNKPSQMSNLATLTKTVGKD</sequence>
<name>B8HQY2_CYAP4</name>
<proteinExistence type="predicted"/>
<evidence type="ECO:0000313" key="1">
    <source>
        <dbReference type="EMBL" id="ACL45803.1"/>
    </source>
</evidence>
<dbReference type="HOGENOM" id="CLU_190427_0_0_3"/>
<accession>B8HQY2</accession>
<reference evidence="1" key="1">
    <citation type="submission" date="2009-01" db="EMBL/GenBank/DDBJ databases">
        <title>Complete sequence of chromosome Cyanothece sp. PCC 7425.</title>
        <authorList>
            <consortium name="US DOE Joint Genome Institute"/>
            <person name="Lucas S."/>
            <person name="Copeland A."/>
            <person name="Lapidus A."/>
            <person name="Glavina del Rio T."/>
            <person name="Dalin E."/>
            <person name="Tice H."/>
            <person name="Bruce D."/>
            <person name="Goodwin L."/>
            <person name="Pitluck S."/>
            <person name="Sims D."/>
            <person name="Meineke L."/>
            <person name="Brettin T."/>
            <person name="Detter J.C."/>
            <person name="Han C."/>
            <person name="Larimer F."/>
            <person name="Land M."/>
            <person name="Hauser L."/>
            <person name="Kyrpides N."/>
            <person name="Ovchinnikova G."/>
            <person name="Liberton M."/>
            <person name="Stoeckel J."/>
            <person name="Banerjee A."/>
            <person name="Singh A."/>
            <person name="Page L."/>
            <person name="Sato H."/>
            <person name="Zhao L."/>
            <person name="Sherman L."/>
            <person name="Pakrasi H."/>
            <person name="Richardson P."/>
        </authorList>
    </citation>
    <scope>NUCLEOTIDE SEQUENCE</scope>
    <source>
        <strain evidence="1">PCC 7425</strain>
    </source>
</reference>
<evidence type="ECO:0008006" key="2">
    <source>
        <dbReference type="Google" id="ProtNLM"/>
    </source>
</evidence>
<dbReference type="KEGG" id="cyn:Cyan7425_3479"/>
<dbReference type="OrthoDB" id="515032at2"/>
<dbReference type="AlphaFoldDB" id="B8HQY2"/>
<organism evidence="1">
    <name type="scientific">Cyanothece sp. (strain PCC 7425 / ATCC 29141)</name>
    <dbReference type="NCBI Taxonomy" id="395961"/>
    <lineage>
        <taxon>Bacteria</taxon>
        <taxon>Bacillati</taxon>
        <taxon>Cyanobacteriota</taxon>
        <taxon>Cyanophyceae</taxon>
        <taxon>Gomontiellales</taxon>
        <taxon>Cyanothecaceae</taxon>
        <taxon>Cyanothece</taxon>
    </lineage>
</organism>
<protein>
    <recommendedName>
        <fullName evidence="2">DUF4278 domain-containing protein</fullName>
    </recommendedName>
</protein>